<dbReference type="Proteomes" id="UP001163321">
    <property type="component" value="Chromosome 1"/>
</dbReference>
<reference evidence="1 2" key="1">
    <citation type="journal article" date="2022" name="bioRxiv">
        <title>The genome of the oomycete Peronosclerospora sorghi, a cosmopolitan pathogen of maize and sorghum, is inflated with dispersed pseudogenes.</title>
        <authorList>
            <person name="Fletcher K."/>
            <person name="Martin F."/>
            <person name="Isakeit T."/>
            <person name="Cavanaugh K."/>
            <person name="Magill C."/>
            <person name="Michelmore R."/>
        </authorList>
    </citation>
    <scope>NUCLEOTIDE SEQUENCE [LARGE SCALE GENOMIC DNA]</scope>
    <source>
        <strain evidence="1">P6</strain>
    </source>
</reference>
<name>A0ACC0WYB6_9STRA</name>
<comment type="caution">
    <text evidence="1">The sequence shown here is derived from an EMBL/GenBank/DDBJ whole genome shotgun (WGS) entry which is preliminary data.</text>
</comment>
<protein>
    <submittedName>
        <fullName evidence="1">Uncharacterized protein</fullName>
    </submittedName>
</protein>
<organism evidence="1 2">
    <name type="scientific">Peronosclerospora sorghi</name>
    <dbReference type="NCBI Taxonomy" id="230839"/>
    <lineage>
        <taxon>Eukaryota</taxon>
        <taxon>Sar</taxon>
        <taxon>Stramenopiles</taxon>
        <taxon>Oomycota</taxon>
        <taxon>Peronosporomycetes</taxon>
        <taxon>Peronosporales</taxon>
        <taxon>Peronosporaceae</taxon>
        <taxon>Peronosclerospora</taxon>
    </lineage>
</organism>
<sequence>MDLCIECKANQVSGTSEECTMTWRLQLRILLTLQIAVAKDPSACPVDNREWEFQKYGR</sequence>
<evidence type="ECO:0000313" key="1">
    <source>
        <dbReference type="EMBL" id="KAI9923059.1"/>
    </source>
</evidence>
<gene>
    <name evidence="1" type="ORF">PsorP6_002199</name>
</gene>
<proteinExistence type="predicted"/>
<evidence type="ECO:0000313" key="2">
    <source>
        <dbReference type="Proteomes" id="UP001163321"/>
    </source>
</evidence>
<dbReference type="EMBL" id="CM047580">
    <property type="protein sequence ID" value="KAI9923059.1"/>
    <property type="molecule type" value="Genomic_DNA"/>
</dbReference>
<accession>A0ACC0WYB6</accession>
<keyword evidence="2" id="KW-1185">Reference proteome</keyword>